<feature type="compositionally biased region" description="Low complexity" evidence="5">
    <location>
        <begin position="18"/>
        <end position="33"/>
    </location>
</feature>
<dbReference type="InterPro" id="IPR012580">
    <property type="entry name" value="NUC153"/>
</dbReference>
<sequence>MKETGKKSKRASTGGGAMETAAAASTTTVSQNTGKGSKIWEDSRFAHLVNDPRFRGMPKSEKKVKIDSRFKSMFQDERFQVKATVDKYGRPVRKADTDELKKFYELDEDDEEQDEEELQREREREERAMEGRDKDEDEEQQKSDDESDSSDEDDGLQLTEEEKRIVLSEKIKNRLKDLDVDYARGEAQLYSEDEEEDDEDEDEEEEDEVFIEHVWGELDADVERTEDSTNRLAVCHMDWDRIRAVDIMVLLSSFLPPGCSIKTVKIYPSEFGKERMQEEEERGPQELTARTVDGSDEEEEDEEQQKERLREYQLNRLKYYYAVVECDSVETADKIYKECDGVEYESTANKLDLRFIPDEMDFSEDEPKDSCSELPEVGKYAPRIFTTTALNQAKVELTWDENDVERKEFNEKLRDGKWAQMPETELKKYVACSSSSEGEEEEANGKAKSKKKRSILLIRAPKSDESDDDDDDDDDSDEEAESKGGSKKQDMIAKYKALLNDMKEQEKAEEEEQIGMEFTWKVDDKEESTEADQKESSDRNGSSKLLDDVNPFEKILQKKKEKSKRRKELKKRRKRGELDDGAENGNGTADSESEDDLPYGIDLNDPFFASAFDEKEFGKPQKKQNKSKERDAKSKEEEEREAAEEARRKAELELLLDDGDDNRSHFNLRAIQEREIDLKSVSKSKRRRLLKKSKREIEEQRNGRADAATAEDDFEIDVEDNRFGAIFSKPEYNIDPTNPAFKKTKGIERIIEHKLKKRQLAENDVREDESGRRERETKKQKKDVATTMLVKSIKRKIGKSN</sequence>
<feature type="compositionally biased region" description="Acidic residues" evidence="5">
    <location>
        <begin position="106"/>
        <end position="118"/>
    </location>
</feature>
<comment type="similarity">
    <text evidence="2">Belongs to the ESF1 family.</text>
</comment>
<dbReference type="Pfam" id="PF08159">
    <property type="entry name" value="NUC153"/>
    <property type="match status" value="1"/>
</dbReference>
<dbReference type="GO" id="GO:0005730">
    <property type="term" value="C:nucleolus"/>
    <property type="evidence" value="ECO:0007669"/>
    <property type="project" value="UniProtKB-SubCell"/>
</dbReference>
<dbReference type="GO" id="GO:0003723">
    <property type="term" value="F:RNA binding"/>
    <property type="evidence" value="ECO:0007669"/>
    <property type="project" value="TreeGrafter"/>
</dbReference>
<dbReference type="GO" id="GO:0006364">
    <property type="term" value="P:rRNA processing"/>
    <property type="evidence" value="ECO:0007669"/>
    <property type="project" value="InterPro"/>
</dbReference>
<dbReference type="PANTHER" id="PTHR12202:SF0">
    <property type="entry name" value="ESF1 HOMOLOG"/>
    <property type="match status" value="1"/>
</dbReference>
<keyword evidence="9" id="KW-1185">Reference proteome</keyword>
<evidence type="ECO:0000256" key="5">
    <source>
        <dbReference type="SAM" id="MobiDB-lite"/>
    </source>
</evidence>
<dbReference type="EnsemblMetazoa" id="AALB008867-RA">
    <property type="protein sequence ID" value="AALB008867-PA"/>
    <property type="gene ID" value="AALB008867"/>
</dbReference>
<dbReference type="Proteomes" id="UP000069272">
    <property type="component" value="Chromosome 2R"/>
</dbReference>
<dbReference type="OrthoDB" id="431825at2759"/>
<feature type="region of interest" description="Disordered" evidence="5">
    <location>
        <begin position="429"/>
        <end position="491"/>
    </location>
</feature>
<feature type="region of interest" description="Disordered" evidence="5">
    <location>
        <begin position="85"/>
        <end position="162"/>
    </location>
</feature>
<feature type="compositionally biased region" description="Basic and acidic residues" evidence="5">
    <location>
        <begin position="760"/>
        <end position="777"/>
    </location>
</feature>
<evidence type="ECO:0000259" key="6">
    <source>
        <dbReference type="Pfam" id="PF08159"/>
    </source>
</evidence>
<feature type="region of interest" description="Disordered" evidence="5">
    <location>
        <begin position="1"/>
        <end position="65"/>
    </location>
</feature>
<feature type="region of interest" description="Disordered" evidence="5">
    <location>
        <begin position="274"/>
        <end position="306"/>
    </location>
</feature>
<dbReference type="GeneID" id="118456639"/>
<evidence type="ECO:0000256" key="4">
    <source>
        <dbReference type="ARBA" id="ARBA00023242"/>
    </source>
</evidence>
<feature type="compositionally biased region" description="Basic and acidic residues" evidence="5">
    <location>
        <begin position="38"/>
        <end position="65"/>
    </location>
</feature>
<dbReference type="VEuPathDB" id="VectorBase:AALB20_035782"/>
<protein>
    <submittedName>
        <fullName evidence="8">Uncharacterized protein</fullName>
    </submittedName>
</protein>
<feature type="compositionally biased region" description="Basic residues" evidence="5">
    <location>
        <begin position="682"/>
        <end position="694"/>
    </location>
</feature>
<name>A0A182FQP6_ANOAL</name>
<feature type="compositionally biased region" description="Acidic residues" evidence="5">
    <location>
        <begin position="294"/>
        <end position="304"/>
    </location>
</feature>
<organism evidence="8 9">
    <name type="scientific">Anopheles albimanus</name>
    <name type="common">New world malaria mosquito</name>
    <dbReference type="NCBI Taxonomy" id="7167"/>
    <lineage>
        <taxon>Eukaryota</taxon>
        <taxon>Metazoa</taxon>
        <taxon>Ecdysozoa</taxon>
        <taxon>Arthropoda</taxon>
        <taxon>Hexapoda</taxon>
        <taxon>Insecta</taxon>
        <taxon>Pterygota</taxon>
        <taxon>Neoptera</taxon>
        <taxon>Endopterygota</taxon>
        <taxon>Diptera</taxon>
        <taxon>Nematocera</taxon>
        <taxon>Culicoidea</taxon>
        <taxon>Culicidae</taxon>
        <taxon>Anophelinae</taxon>
        <taxon>Anopheles</taxon>
    </lineage>
</organism>
<evidence type="ECO:0000256" key="1">
    <source>
        <dbReference type="ARBA" id="ARBA00004604"/>
    </source>
</evidence>
<evidence type="ECO:0000256" key="3">
    <source>
        <dbReference type="ARBA" id="ARBA00023054"/>
    </source>
</evidence>
<feature type="region of interest" description="Disordered" evidence="5">
    <location>
        <begin position="503"/>
        <end position="648"/>
    </location>
</feature>
<feature type="region of interest" description="Disordered" evidence="5">
    <location>
        <begin position="682"/>
        <end position="713"/>
    </location>
</feature>
<comment type="subcellular location">
    <subcellularLocation>
        <location evidence="1">Nucleus</location>
        <location evidence="1">Nucleolus</location>
    </subcellularLocation>
</comment>
<feature type="region of interest" description="Disordered" evidence="5">
    <location>
        <begin position="182"/>
        <end position="208"/>
    </location>
</feature>
<dbReference type="RefSeq" id="XP_035773467.1">
    <property type="nucleotide sequence ID" value="XM_035917574.1"/>
</dbReference>
<feature type="domain" description="NUC153" evidence="6">
    <location>
        <begin position="720"/>
        <end position="747"/>
    </location>
</feature>
<keyword evidence="4" id="KW-0539">Nucleus</keyword>
<dbReference type="VEuPathDB" id="VectorBase:AALB008867"/>
<proteinExistence type="inferred from homology"/>
<evidence type="ECO:0000313" key="9">
    <source>
        <dbReference type="Proteomes" id="UP000069272"/>
    </source>
</evidence>
<feature type="domain" description="ESF1 RRM" evidence="7">
    <location>
        <begin position="229"/>
        <end position="371"/>
    </location>
</feature>
<feature type="compositionally biased region" description="Acidic residues" evidence="5">
    <location>
        <begin position="191"/>
        <end position="208"/>
    </location>
</feature>
<feature type="compositionally biased region" description="Basic and acidic residues" evidence="5">
    <location>
        <begin position="85"/>
        <end position="105"/>
    </location>
</feature>
<dbReference type="STRING" id="7167.A0A182FQP6"/>
<evidence type="ECO:0000256" key="2">
    <source>
        <dbReference type="ARBA" id="ARBA00009087"/>
    </source>
</evidence>
<keyword evidence="3" id="KW-0175">Coiled coil</keyword>
<feature type="compositionally biased region" description="Basic and acidic residues" evidence="5">
    <location>
        <begin position="626"/>
        <end position="648"/>
    </location>
</feature>
<feature type="compositionally biased region" description="Acidic residues" evidence="5">
    <location>
        <begin position="145"/>
        <end position="155"/>
    </location>
</feature>
<dbReference type="Pfam" id="PF25121">
    <property type="entry name" value="RRM_ESF1"/>
    <property type="match status" value="1"/>
</dbReference>
<feature type="compositionally biased region" description="Basic and acidic residues" evidence="5">
    <location>
        <begin position="119"/>
        <end position="144"/>
    </location>
</feature>
<evidence type="ECO:0000259" key="7">
    <source>
        <dbReference type="Pfam" id="PF25121"/>
    </source>
</evidence>
<feature type="compositionally biased region" description="Acidic residues" evidence="5">
    <location>
        <begin position="465"/>
        <end position="480"/>
    </location>
</feature>
<feature type="region of interest" description="Disordered" evidence="5">
    <location>
        <begin position="760"/>
        <end position="785"/>
    </location>
</feature>
<reference evidence="8 9" key="1">
    <citation type="journal article" date="2017" name="G3 (Bethesda)">
        <title>The Physical Genome Mapping of Anopheles albimanus Corrected Scaffold Misassemblies and Identified Interarm Rearrangements in Genus Anopheles.</title>
        <authorList>
            <person name="Artemov G.N."/>
            <person name="Peery A.N."/>
            <person name="Jiang X."/>
            <person name="Tu Z."/>
            <person name="Stegniy V.N."/>
            <person name="Sharakhova M.V."/>
            <person name="Sharakhov I.V."/>
        </authorList>
    </citation>
    <scope>NUCLEOTIDE SEQUENCE [LARGE SCALE GENOMIC DNA]</scope>
    <source>
        <strain evidence="8 9">ALBI9_A</strain>
    </source>
</reference>
<feature type="compositionally biased region" description="Basic and acidic residues" evidence="5">
    <location>
        <begin position="481"/>
        <end position="491"/>
    </location>
</feature>
<feature type="compositionally biased region" description="Basic residues" evidence="5">
    <location>
        <begin position="557"/>
        <end position="575"/>
    </location>
</feature>
<evidence type="ECO:0000313" key="8">
    <source>
        <dbReference type="EnsemblMetazoa" id="AALB008867-PA"/>
    </source>
</evidence>
<dbReference type="InterPro" id="IPR039754">
    <property type="entry name" value="Esf1"/>
</dbReference>
<dbReference type="AlphaFoldDB" id="A0A182FQP6"/>
<feature type="compositionally biased region" description="Basic and acidic residues" evidence="5">
    <location>
        <begin position="695"/>
        <end position="704"/>
    </location>
</feature>
<accession>A0A182FQP6</accession>
<reference evidence="8" key="2">
    <citation type="submission" date="2022-08" db="UniProtKB">
        <authorList>
            <consortium name="EnsemblMetazoa"/>
        </authorList>
    </citation>
    <scope>IDENTIFICATION</scope>
    <source>
        <strain evidence="8">STECLA/ALBI9_A</strain>
    </source>
</reference>
<dbReference type="PANTHER" id="PTHR12202">
    <property type="entry name" value="ESF1 HOMOLOG"/>
    <property type="match status" value="1"/>
</dbReference>
<dbReference type="KEGG" id="aali:118456639"/>
<dbReference type="InterPro" id="IPR056750">
    <property type="entry name" value="RRM_ESF1"/>
</dbReference>